<proteinExistence type="predicted"/>
<gene>
    <name evidence="1" type="ORF">JZ751_005610</name>
</gene>
<comment type="caution">
    <text evidence="1">The sequence shown here is derived from an EMBL/GenBank/DDBJ whole genome shotgun (WGS) entry which is preliminary data.</text>
</comment>
<protein>
    <submittedName>
        <fullName evidence="1">Uncharacterized protein</fullName>
    </submittedName>
</protein>
<sequence length="150" mass="16445">MNRTLEPVGTDHLQRHQSNTILRNGFSHLPSEVQMDVAEWAVSDALSSCKDHTTEHSTVSQMDELEQSKSMNKDTPLVGNAAHCPPPVYRVNVLNGAGGFWEWAGLVQAVFWAVGWHRPDSVLGSVGQGRKGKVFEDGSLAVYTVVCSEQ</sequence>
<accession>A0A8T2NBK2</accession>
<dbReference type="Proteomes" id="UP000824540">
    <property type="component" value="Unassembled WGS sequence"/>
</dbReference>
<evidence type="ECO:0000313" key="2">
    <source>
        <dbReference type="Proteomes" id="UP000824540"/>
    </source>
</evidence>
<name>A0A8T2NBK2_9TELE</name>
<reference evidence="1" key="1">
    <citation type="thesis" date="2021" institute="BYU ScholarsArchive" country="Provo, UT, USA">
        <title>Applications of and Algorithms for Genome Assembly and Genomic Analyses with an Emphasis on Marine Teleosts.</title>
        <authorList>
            <person name="Pickett B.D."/>
        </authorList>
    </citation>
    <scope>NUCLEOTIDE SEQUENCE</scope>
    <source>
        <strain evidence="1">HI-2016</strain>
    </source>
</reference>
<dbReference type="AlphaFoldDB" id="A0A8T2NBK2"/>
<organism evidence="1 2">
    <name type="scientific">Albula glossodonta</name>
    <name type="common">roundjaw bonefish</name>
    <dbReference type="NCBI Taxonomy" id="121402"/>
    <lineage>
        <taxon>Eukaryota</taxon>
        <taxon>Metazoa</taxon>
        <taxon>Chordata</taxon>
        <taxon>Craniata</taxon>
        <taxon>Vertebrata</taxon>
        <taxon>Euteleostomi</taxon>
        <taxon>Actinopterygii</taxon>
        <taxon>Neopterygii</taxon>
        <taxon>Teleostei</taxon>
        <taxon>Albuliformes</taxon>
        <taxon>Albulidae</taxon>
        <taxon>Albula</taxon>
    </lineage>
</organism>
<dbReference type="EMBL" id="JAFBMS010000128">
    <property type="protein sequence ID" value="KAG9335138.1"/>
    <property type="molecule type" value="Genomic_DNA"/>
</dbReference>
<keyword evidence="2" id="KW-1185">Reference proteome</keyword>
<evidence type="ECO:0000313" key="1">
    <source>
        <dbReference type="EMBL" id="KAG9335138.1"/>
    </source>
</evidence>